<evidence type="ECO:0000256" key="7">
    <source>
        <dbReference type="ARBA" id="ARBA00022692"/>
    </source>
</evidence>
<keyword evidence="11 14" id="KW-1133">Transmembrane helix</keyword>
<sequence length="426" mass="48215">MLTTQHLLFNFSMLIGILFVYHLWSDRFGRKTSKIIWFHVLFGALVVCFIFSLPVNHEFRFDLRVIPVIVSGLYFNMGWIFVGLTMLLRAAFGIDGGFYVTAVVYFLLGLAMHVLHPWFIQQHSSRKIMVAIMLTLSTHVGSLAGIYLYDPVSEMSVWLPFLLVPLMGISIFVYMLEYITHTDQLREQVIQARKMDAMEHLGAAISHEIRNPLTSAKGFLQLVQEKKELSEETRGYLKIASEELNQAEKVIQDYLTFAKPSLEEVVELDVYAELRYVINTVLPLANRHSVNIKKDFFPVPAIQGDRAKFRQCLFNVIKNSIEAMPSGGTLLLTTMSTEKSTLIIVQDNGMGMTKEQIARIGEPYYSTKEGNGTGLGLMVVRSILKAMKGQLEISSEVGIGTKMTLLFPSCQQRKKSVVHDEITREG</sequence>
<dbReference type="SUPFAM" id="SSF55874">
    <property type="entry name" value="ATPase domain of HSP90 chaperone/DNA topoisomerase II/histidine kinase"/>
    <property type="match status" value="1"/>
</dbReference>
<feature type="transmembrane region" description="Helical" evidence="14">
    <location>
        <begin position="65"/>
        <end position="92"/>
    </location>
</feature>
<evidence type="ECO:0000256" key="10">
    <source>
        <dbReference type="ARBA" id="ARBA00022840"/>
    </source>
</evidence>
<keyword evidence="5" id="KW-0597">Phosphoprotein</keyword>
<evidence type="ECO:0000256" key="2">
    <source>
        <dbReference type="ARBA" id="ARBA00004651"/>
    </source>
</evidence>
<gene>
    <name evidence="16" type="ORF">SM124_14380</name>
</gene>
<dbReference type="SMART" id="SM00387">
    <property type="entry name" value="HATPase_c"/>
    <property type="match status" value="1"/>
</dbReference>
<dbReference type="EMBL" id="JAXOFX010000009">
    <property type="protein sequence ID" value="MDZ5472917.1"/>
    <property type="molecule type" value="Genomic_DNA"/>
</dbReference>
<evidence type="ECO:0000256" key="3">
    <source>
        <dbReference type="ARBA" id="ARBA00012438"/>
    </source>
</evidence>
<evidence type="ECO:0000256" key="9">
    <source>
        <dbReference type="ARBA" id="ARBA00022777"/>
    </source>
</evidence>
<dbReference type="InterPro" id="IPR005467">
    <property type="entry name" value="His_kinase_dom"/>
</dbReference>
<reference evidence="16 17" key="1">
    <citation type="submission" date="2023-11" db="EMBL/GenBank/DDBJ databases">
        <title>Bacillus jintuensis, isolated from a mudflat on the Beibu Gulf coast.</title>
        <authorList>
            <person name="Li M."/>
        </authorList>
    </citation>
    <scope>NUCLEOTIDE SEQUENCE [LARGE SCALE GENOMIC DNA]</scope>
    <source>
        <strain evidence="16 17">31A1R</strain>
    </source>
</reference>
<dbReference type="Proteomes" id="UP001290455">
    <property type="component" value="Unassembled WGS sequence"/>
</dbReference>
<evidence type="ECO:0000256" key="4">
    <source>
        <dbReference type="ARBA" id="ARBA00022475"/>
    </source>
</evidence>
<evidence type="ECO:0000256" key="1">
    <source>
        <dbReference type="ARBA" id="ARBA00000085"/>
    </source>
</evidence>
<comment type="caution">
    <text evidence="16">The sequence shown here is derived from an EMBL/GenBank/DDBJ whole genome shotgun (WGS) entry which is preliminary data.</text>
</comment>
<dbReference type="Pfam" id="PF02518">
    <property type="entry name" value="HATPase_c"/>
    <property type="match status" value="1"/>
</dbReference>
<dbReference type="SMART" id="SM00388">
    <property type="entry name" value="HisKA"/>
    <property type="match status" value="1"/>
</dbReference>
<dbReference type="GO" id="GO:0005524">
    <property type="term" value="F:ATP binding"/>
    <property type="evidence" value="ECO:0007669"/>
    <property type="project" value="UniProtKB-KW"/>
</dbReference>
<keyword evidence="6" id="KW-0808">Transferase</keyword>
<keyword evidence="7 14" id="KW-0812">Transmembrane</keyword>
<protein>
    <recommendedName>
        <fullName evidence="3">histidine kinase</fullName>
        <ecNumber evidence="3">2.7.13.3</ecNumber>
    </recommendedName>
</protein>
<evidence type="ECO:0000256" key="12">
    <source>
        <dbReference type="ARBA" id="ARBA00023012"/>
    </source>
</evidence>
<dbReference type="InterPro" id="IPR011620">
    <property type="entry name" value="Sig_transdc_His_kinase_LytS_TM"/>
</dbReference>
<evidence type="ECO:0000256" key="6">
    <source>
        <dbReference type="ARBA" id="ARBA00022679"/>
    </source>
</evidence>
<feature type="transmembrane region" description="Helical" evidence="14">
    <location>
        <begin position="7"/>
        <end position="24"/>
    </location>
</feature>
<dbReference type="InterPro" id="IPR003661">
    <property type="entry name" value="HisK_dim/P_dom"/>
</dbReference>
<accession>A0ABU5J0I8</accession>
<dbReference type="CDD" id="cd00082">
    <property type="entry name" value="HisKA"/>
    <property type="match status" value="1"/>
</dbReference>
<evidence type="ECO:0000256" key="13">
    <source>
        <dbReference type="ARBA" id="ARBA00023136"/>
    </source>
</evidence>
<dbReference type="Gene3D" id="1.10.287.130">
    <property type="match status" value="1"/>
</dbReference>
<feature type="transmembrane region" description="Helical" evidence="14">
    <location>
        <begin position="128"/>
        <end position="149"/>
    </location>
</feature>
<keyword evidence="4" id="KW-1003">Cell membrane</keyword>
<evidence type="ECO:0000313" key="16">
    <source>
        <dbReference type="EMBL" id="MDZ5472917.1"/>
    </source>
</evidence>
<keyword evidence="10 16" id="KW-0067">ATP-binding</keyword>
<keyword evidence="12" id="KW-0902">Two-component regulatory system</keyword>
<dbReference type="Pfam" id="PF00512">
    <property type="entry name" value="HisKA"/>
    <property type="match status" value="1"/>
</dbReference>
<feature type="transmembrane region" description="Helical" evidence="14">
    <location>
        <begin position="98"/>
        <end position="116"/>
    </location>
</feature>
<dbReference type="PANTHER" id="PTHR43065">
    <property type="entry name" value="SENSOR HISTIDINE KINASE"/>
    <property type="match status" value="1"/>
</dbReference>
<dbReference type="Gene3D" id="3.30.565.10">
    <property type="entry name" value="Histidine kinase-like ATPase, C-terminal domain"/>
    <property type="match status" value="1"/>
</dbReference>
<dbReference type="InterPro" id="IPR036097">
    <property type="entry name" value="HisK_dim/P_sf"/>
</dbReference>
<comment type="subcellular location">
    <subcellularLocation>
        <location evidence="2">Cell membrane</location>
        <topology evidence="2">Multi-pass membrane protein</topology>
    </subcellularLocation>
</comment>
<dbReference type="SUPFAM" id="SSF47384">
    <property type="entry name" value="Homodimeric domain of signal transducing histidine kinase"/>
    <property type="match status" value="1"/>
</dbReference>
<evidence type="ECO:0000259" key="15">
    <source>
        <dbReference type="PROSITE" id="PS50109"/>
    </source>
</evidence>
<dbReference type="PRINTS" id="PR00344">
    <property type="entry name" value="BCTRLSENSOR"/>
</dbReference>
<dbReference type="InterPro" id="IPR036890">
    <property type="entry name" value="HATPase_C_sf"/>
</dbReference>
<evidence type="ECO:0000256" key="8">
    <source>
        <dbReference type="ARBA" id="ARBA00022741"/>
    </source>
</evidence>
<keyword evidence="8" id="KW-0547">Nucleotide-binding</keyword>
<dbReference type="InterPro" id="IPR003594">
    <property type="entry name" value="HATPase_dom"/>
</dbReference>
<dbReference type="PANTHER" id="PTHR43065:SF46">
    <property type="entry name" value="C4-DICARBOXYLATE TRANSPORT SENSOR PROTEIN DCTB"/>
    <property type="match status" value="1"/>
</dbReference>
<keyword evidence="17" id="KW-1185">Reference proteome</keyword>
<feature type="transmembrane region" description="Helical" evidence="14">
    <location>
        <begin position="155"/>
        <end position="176"/>
    </location>
</feature>
<evidence type="ECO:0000313" key="17">
    <source>
        <dbReference type="Proteomes" id="UP001290455"/>
    </source>
</evidence>
<dbReference type="RefSeq" id="WP_322447217.1">
    <property type="nucleotide sequence ID" value="NZ_JAXOFX010000009.1"/>
</dbReference>
<feature type="domain" description="Histidine kinase" evidence="15">
    <location>
        <begin position="204"/>
        <end position="411"/>
    </location>
</feature>
<keyword evidence="9" id="KW-0418">Kinase</keyword>
<evidence type="ECO:0000256" key="14">
    <source>
        <dbReference type="SAM" id="Phobius"/>
    </source>
</evidence>
<comment type="catalytic activity">
    <reaction evidence="1">
        <text>ATP + protein L-histidine = ADP + protein N-phospho-L-histidine.</text>
        <dbReference type="EC" id="2.7.13.3"/>
    </reaction>
</comment>
<keyword evidence="13 14" id="KW-0472">Membrane</keyword>
<proteinExistence type="predicted"/>
<dbReference type="Pfam" id="PF07694">
    <property type="entry name" value="5TM-5TMR_LYT"/>
    <property type="match status" value="1"/>
</dbReference>
<evidence type="ECO:0000256" key="11">
    <source>
        <dbReference type="ARBA" id="ARBA00022989"/>
    </source>
</evidence>
<evidence type="ECO:0000256" key="5">
    <source>
        <dbReference type="ARBA" id="ARBA00022553"/>
    </source>
</evidence>
<dbReference type="EC" id="2.7.13.3" evidence="3"/>
<dbReference type="InterPro" id="IPR004358">
    <property type="entry name" value="Sig_transdc_His_kin-like_C"/>
</dbReference>
<organism evidence="16 17">
    <name type="scientific">Robertmurraya mangrovi</name>
    <dbReference type="NCBI Taxonomy" id="3098077"/>
    <lineage>
        <taxon>Bacteria</taxon>
        <taxon>Bacillati</taxon>
        <taxon>Bacillota</taxon>
        <taxon>Bacilli</taxon>
        <taxon>Bacillales</taxon>
        <taxon>Bacillaceae</taxon>
        <taxon>Robertmurraya</taxon>
    </lineage>
</organism>
<name>A0ABU5J0I8_9BACI</name>
<dbReference type="PROSITE" id="PS50109">
    <property type="entry name" value="HIS_KIN"/>
    <property type="match status" value="1"/>
</dbReference>
<feature type="transmembrane region" description="Helical" evidence="14">
    <location>
        <begin position="36"/>
        <end position="53"/>
    </location>
</feature>